<protein>
    <submittedName>
        <fullName evidence="2">Glycosyltransferase</fullName>
    </submittedName>
</protein>
<keyword evidence="2" id="KW-0808">Transferase</keyword>
<evidence type="ECO:0000313" key="3">
    <source>
        <dbReference type="Proteomes" id="UP000325182"/>
    </source>
</evidence>
<dbReference type="Pfam" id="PF00534">
    <property type="entry name" value="Glycos_transf_1"/>
    <property type="match status" value="1"/>
</dbReference>
<dbReference type="Proteomes" id="UP000325182">
    <property type="component" value="Unassembled WGS sequence"/>
</dbReference>
<dbReference type="GO" id="GO:0016757">
    <property type="term" value="F:glycosyltransferase activity"/>
    <property type="evidence" value="ECO:0007669"/>
    <property type="project" value="InterPro"/>
</dbReference>
<dbReference type="PANTHER" id="PTHR12526">
    <property type="entry name" value="GLYCOSYLTRANSFERASE"/>
    <property type="match status" value="1"/>
</dbReference>
<dbReference type="RefSeq" id="WP_148955145.1">
    <property type="nucleotide sequence ID" value="NZ_VTEG01000027.1"/>
</dbReference>
<evidence type="ECO:0000259" key="1">
    <source>
        <dbReference type="Pfam" id="PF00534"/>
    </source>
</evidence>
<organism evidence="2 3">
    <name type="scientific">Rossellomorea vietnamensis</name>
    <dbReference type="NCBI Taxonomy" id="218284"/>
    <lineage>
        <taxon>Bacteria</taxon>
        <taxon>Bacillati</taxon>
        <taxon>Bacillota</taxon>
        <taxon>Bacilli</taxon>
        <taxon>Bacillales</taxon>
        <taxon>Bacillaceae</taxon>
        <taxon>Rossellomorea</taxon>
    </lineage>
</organism>
<evidence type="ECO:0000313" key="2">
    <source>
        <dbReference type="EMBL" id="TYR95909.1"/>
    </source>
</evidence>
<name>A0A5D4M234_9BACI</name>
<feature type="domain" description="Glycosyl transferase family 1" evidence="1">
    <location>
        <begin position="211"/>
        <end position="365"/>
    </location>
</feature>
<comment type="caution">
    <text evidence="2">The sequence shown here is derived from an EMBL/GenBank/DDBJ whole genome shotgun (WGS) entry which is preliminary data.</text>
</comment>
<proteinExistence type="predicted"/>
<dbReference type="InterPro" id="IPR001296">
    <property type="entry name" value="Glyco_trans_1"/>
</dbReference>
<dbReference type="SUPFAM" id="SSF53756">
    <property type="entry name" value="UDP-Glycosyltransferase/glycogen phosphorylase"/>
    <property type="match status" value="1"/>
</dbReference>
<dbReference type="EMBL" id="VTEG01000027">
    <property type="protein sequence ID" value="TYR95909.1"/>
    <property type="molecule type" value="Genomic_DNA"/>
</dbReference>
<reference evidence="2 3" key="1">
    <citation type="submission" date="2019-08" db="EMBL/GenBank/DDBJ databases">
        <title>Bacillus genomes from the desert of Cuatro Cienegas, Coahuila.</title>
        <authorList>
            <person name="Olmedo-Alvarez G."/>
        </authorList>
    </citation>
    <scope>NUCLEOTIDE SEQUENCE [LARGE SCALE GENOMIC DNA]</scope>
    <source>
        <strain evidence="2 3">CH128b_4D</strain>
    </source>
</reference>
<accession>A0A5D4M234</accession>
<dbReference type="PANTHER" id="PTHR12526:SF630">
    <property type="entry name" value="GLYCOSYLTRANSFERASE"/>
    <property type="match status" value="1"/>
</dbReference>
<sequence length="414" mass="47359">MRLLFVHNDKVKEDNNGNLYTGGCYNEQIWNRYLSLSNEFSVILRKDSKQYSVDFARKNFNSFNKELINYIEIPNLFSSVTSYFNQNRRKQIDRIVEEAVISNDLIIIRSGASYNCTRAIKYARRYNKPYLIEVTGSAWHAQWFHSLKGKVLAPFSEMKTKNSVKHASHAIYVTNEFLQSKYPNTGVTVGCSDVELKEYTPQLLNKRLEKIHEKTKEASSTVVLGTLAAVDTKTKGHKYVIQAISRLNKQGYNFEYQIPGSGNNSYLSGIAKDYGVEDKVKFLGSLPHEKVFDWLDSIDVYIQPSLTEGLPRAVVEAMSRACPVIGSNAGGIPELLNPNHVFKKGSVKEICNQLKQIKPNMMKIEAERSLKKAGEFDKNNLNTLRQEFYNSYVKYCKEVYNQRKSQSRSDGELK</sequence>
<dbReference type="Gene3D" id="3.40.50.2000">
    <property type="entry name" value="Glycogen Phosphorylase B"/>
    <property type="match status" value="2"/>
</dbReference>
<gene>
    <name evidence="2" type="ORF">FZC84_20990</name>
</gene>
<dbReference type="AlphaFoldDB" id="A0A5D4M234"/>